<evidence type="ECO:0000256" key="4">
    <source>
        <dbReference type="ARBA" id="ARBA00023136"/>
    </source>
</evidence>
<dbReference type="GO" id="GO:0071944">
    <property type="term" value="C:cell periphery"/>
    <property type="evidence" value="ECO:0007669"/>
    <property type="project" value="UniProtKB-ARBA"/>
</dbReference>
<dbReference type="Proteomes" id="UP000620124">
    <property type="component" value="Unassembled WGS sequence"/>
</dbReference>
<dbReference type="PANTHER" id="PTHR15549">
    <property type="entry name" value="PAIRED IMMUNOGLOBULIN-LIKE TYPE 2 RECEPTOR"/>
    <property type="match status" value="1"/>
</dbReference>
<evidence type="ECO:0000256" key="1">
    <source>
        <dbReference type="ARBA" id="ARBA00004167"/>
    </source>
</evidence>
<comment type="subcellular location">
    <subcellularLocation>
        <location evidence="1">Membrane</location>
        <topology evidence="1">Single-pass membrane protein</topology>
    </subcellularLocation>
</comment>
<dbReference type="EMBL" id="JACAZI010000004">
    <property type="protein sequence ID" value="KAF7362938.1"/>
    <property type="molecule type" value="Genomic_DNA"/>
</dbReference>
<protein>
    <submittedName>
        <fullName evidence="7">Uncharacterized protein</fullName>
    </submittedName>
</protein>
<dbReference type="OrthoDB" id="3037101at2759"/>
<feature type="compositionally biased region" description="Polar residues" evidence="5">
    <location>
        <begin position="295"/>
        <end position="311"/>
    </location>
</feature>
<dbReference type="GO" id="GO:0016020">
    <property type="term" value="C:membrane"/>
    <property type="evidence" value="ECO:0007669"/>
    <property type="project" value="UniProtKB-SubCell"/>
</dbReference>
<organism evidence="7 8">
    <name type="scientific">Mycena venus</name>
    <dbReference type="NCBI Taxonomy" id="2733690"/>
    <lineage>
        <taxon>Eukaryota</taxon>
        <taxon>Fungi</taxon>
        <taxon>Dikarya</taxon>
        <taxon>Basidiomycota</taxon>
        <taxon>Agaricomycotina</taxon>
        <taxon>Agaricomycetes</taxon>
        <taxon>Agaricomycetidae</taxon>
        <taxon>Agaricales</taxon>
        <taxon>Marasmiineae</taxon>
        <taxon>Mycenaceae</taxon>
        <taxon>Mycena</taxon>
    </lineage>
</organism>
<evidence type="ECO:0000256" key="5">
    <source>
        <dbReference type="SAM" id="MobiDB-lite"/>
    </source>
</evidence>
<evidence type="ECO:0000313" key="8">
    <source>
        <dbReference type="Proteomes" id="UP000620124"/>
    </source>
</evidence>
<keyword evidence="3 6" id="KW-1133">Transmembrane helix</keyword>
<dbReference type="AlphaFoldDB" id="A0A8H7D8N4"/>
<sequence>MHRAEGSMGTAPSNCTPIQIPIPAFLTMGVSQHLHVQPGSDITVHNLVDLGLQSGTSTDFTVTLPIGQNFTFAYNTIADQFTVFLSSLMQVGPGTTDCLPGSEGSTTSPPPPLPPTTSPTTSPTKAPPTTSTNDAPPTTTSKSPSITHDSTSSASTPSSTVSGPSSQAADFEPSSTSASQGIVPVATASAGSSKAAAAFPVGPVVGSVCALAVVILIALAIFLWYWNRRSKRILAYLNPQREREHDQRAPATSTMTLNSEMAQHAPLTLPMRGDIPPYQESFAPQEHPNLRPFHSASNSVSGSTEPSTTTAQEHEHEQSAPATSAMTMHSEMAEQAPLPLPMHWDTTPYQENFAPVEHPKMRDFYSESNSVSRSTEPNTTTAQEERGRRGYLSGASEELPPAYDNPPASLIGQRDGNLLL</sequence>
<feature type="region of interest" description="Disordered" evidence="5">
    <location>
        <begin position="95"/>
        <end position="178"/>
    </location>
</feature>
<feature type="compositionally biased region" description="Pro residues" evidence="5">
    <location>
        <begin position="108"/>
        <end position="117"/>
    </location>
</feature>
<reference evidence="7" key="1">
    <citation type="submission" date="2020-05" db="EMBL/GenBank/DDBJ databases">
        <title>Mycena genomes resolve the evolution of fungal bioluminescence.</title>
        <authorList>
            <person name="Tsai I.J."/>
        </authorList>
    </citation>
    <scope>NUCLEOTIDE SEQUENCE</scope>
    <source>
        <strain evidence="7">CCC161011</strain>
    </source>
</reference>
<keyword evidence="2 6" id="KW-0812">Transmembrane</keyword>
<gene>
    <name evidence="7" type="ORF">MVEN_00644800</name>
</gene>
<feature type="compositionally biased region" description="Low complexity" evidence="5">
    <location>
        <begin position="118"/>
        <end position="169"/>
    </location>
</feature>
<keyword evidence="8" id="KW-1185">Reference proteome</keyword>
<feature type="compositionally biased region" description="Polar residues" evidence="5">
    <location>
        <begin position="366"/>
        <end position="382"/>
    </location>
</feature>
<evidence type="ECO:0000313" key="7">
    <source>
        <dbReference type="EMBL" id="KAF7362938.1"/>
    </source>
</evidence>
<feature type="region of interest" description="Disordered" evidence="5">
    <location>
        <begin position="277"/>
        <end position="327"/>
    </location>
</feature>
<comment type="caution">
    <text evidence="7">The sequence shown here is derived from an EMBL/GenBank/DDBJ whole genome shotgun (WGS) entry which is preliminary data.</text>
</comment>
<dbReference type="InterPro" id="IPR051694">
    <property type="entry name" value="Immunoregulatory_rcpt-like"/>
</dbReference>
<feature type="transmembrane region" description="Helical" evidence="6">
    <location>
        <begin position="204"/>
        <end position="226"/>
    </location>
</feature>
<evidence type="ECO:0000256" key="6">
    <source>
        <dbReference type="SAM" id="Phobius"/>
    </source>
</evidence>
<accession>A0A8H7D8N4</accession>
<evidence type="ECO:0000256" key="3">
    <source>
        <dbReference type="ARBA" id="ARBA00022989"/>
    </source>
</evidence>
<dbReference type="PANTHER" id="PTHR15549:SF30">
    <property type="entry name" value="MID2 DOMAIN-CONTAINING PROTEIN"/>
    <property type="match status" value="1"/>
</dbReference>
<feature type="region of interest" description="Disordered" evidence="5">
    <location>
        <begin position="365"/>
        <end position="420"/>
    </location>
</feature>
<name>A0A8H7D8N4_9AGAR</name>
<keyword evidence="4 6" id="KW-0472">Membrane</keyword>
<proteinExistence type="predicted"/>
<evidence type="ECO:0000256" key="2">
    <source>
        <dbReference type="ARBA" id="ARBA00022692"/>
    </source>
</evidence>